<dbReference type="RefSeq" id="WP_121937600.1">
    <property type="nucleotide sequence ID" value="NZ_REFR01000009.1"/>
</dbReference>
<dbReference type="Gene3D" id="3.40.50.300">
    <property type="entry name" value="P-loop containing nucleotide triphosphate hydrolases"/>
    <property type="match status" value="1"/>
</dbReference>
<keyword evidence="1" id="KW-0808">Transferase</keyword>
<dbReference type="AlphaFoldDB" id="A0A3M0CTX2"/>
<dbReference type="InParanoid" id="A0A3M0CTX2"/>
<comment type="caution">
    <text evidence="1">The sequence shown here is derived from an EMBL/GenBank/DDBJ whole genome shotgun (WGS) entry which is preliminary data.</text>
</comment>
<dbReference type="Pfam" id="PF03567">
    <property type="entry name" value="Sulfotransfer_2"/>
    <property type="match status" value="1"/>
</dbReference>
<dbReference type="GO" id="GO:0016020">
    <property type="term" value="C:membrane"/>
    <property type="evidence" value="ECO:0007669"/>
    <property type="project" value="InterPro"/>
</dbReference>
<name>A0A3M0CTX2_9PROT</name>
<evidence type="ECO:0000313" key="1">
    <source>
        <dbReference type="EMBL" id="RMB12425.1"/>
    </source>
</evidence>
<dbReference type="EMBL" id="REFR01000009">
    <property type="protein sequence ID" value="RMB12425.1"/>
    <property type="molecule type" value="Genomic_DNA"/>
</dbReference>
<gene>
    <name evidence="1" type="ORF">BXY39_0921</name>
</gene>
<accession>A0A3M0CTX2</accession>
<reference evidence="1 2" key="1">
    <citation type="submission" date="2018-10" db="EMBL/GenBank/DDBJ databases">
        <title>Genomic Encyclopedia of Archaeal and Bacterial Type Strains, Phase II (KMG-II): from individual species to whole genera.</title>
        <authorList>
            <person name="Goeker M."/>
        </authorList>
    </citation>
    <scope>NUCLEOTIDE SEQUENCE [LARGE SCALE GENOMIC DNA]</scope>
    <source>
        <strain evidence="1 2">DSM 25217</strain>
    </source>
</reference>
<sequence length="204" mass="24306">MPVFWNGHKKLLFVHVPKTGGTYIEDLFRANGYRVYFWERGDLIDQMCCSPQHYHADILRTLFRLSAFDHVFMTVRHPLKRMISEYRMRQEKGEKRPFHDWAPATLLKAQDDPFYLDNHIRPQADFRMPGVDIHRQEDAFNADWAKRLNAQHGLGFQVMEVPRRRENPDFHRTFNPDDIPASVRKAIEAYYDADYRSFDYGLTP</sequence>
<dbReference type="GO" id="GO:0008146">
    <property type="term" value="F:sulfotransferase activity"/>
    <property type="evidence" value="ECO:0007669"/>
    <property type="project" value="InterPro"/>
</dbReference>
<dbReference type="SUPFAM" id="SSF52540">
    <property type="entry name" value="P-loop containing nucleoside triphosphate hydrolases"/>
    <property type="match status" value="1"/>
</dbReference>
<proteinExistence type="predicted"/>
<evidence type="ECO:0000313" key="2">
    <source>
        <dbReference type="Proteomes" id="UP000271227"/>
    </source>
</evidence>
<organism evidence="1 2">
    <name type="scientific">Eilatimonas milleporae</name>
    <dbReference type="NCBI Taxonomy" id="911205"/>
    <lineage>
        <taxon>Bacteria</taxon>
        <taxon>Pseudomonadati</taxon>
        <taxon>Pseudomonadota</taxon>
        <taxon>Alphaproteobacteria</taxon>
        <taxon>Kordiimonadales</taxon>
        <taxon>Kordiimonadaceae</taxon>
        <taxon>Eilatimonas</taxon>
    </lineage>
</organism>
<dbReference type="Proteomes" id="UP000271227">
    <property type="component" value="Unassembled WGS sequence"/>
</dbReference>
<dbReference type="InterPro" id="IPR005331">
    <property type="entry name" value="Sulfotransferase"/>
</dbReference>
<dbReference type="OrthoDB" id="7444642at2"/>
<protein>
    <submittedName>
        <fullName evidence="1">Sulfotransferase family protein</fullName>
    </submittedName>
</protein>
<keyword evidence="2" id="KW-1185">Reference proteome</keyword>
<dbReference type="InterPro" id="IPR027417">
    <property type="entry name" value="P-loop_NTPase"/>
</dbReference>